<protein>
    <submittedName>
        <fullName evidence="1">Damage-inducible protein</fullName>
    </submittedName>
</protein>
<dbReference type="OrthoDB" id="9804867at2"/>
<sequence>MESKVQVSIASNVKENAENIIEEVGLTPTTVINGLYRQIIATGGIPFSFSLTPKQIAALRLKEIPKNTNTKVHEITSEKEFEKLFDDD</sequence>
<dbReference type="Proteomes" id="UP000239920">
    <property type="component" value="Unassembled WGS sequence"/>
</dbReference>
<dbReference type="InterPro" id="IPR007337">
    <property type="entry name" value="RelB/DinJ"/>
</dbReference>
<evidence type="ECO:0000313" key="2">
    <source>
        <dbReference type="Proteomes" id="UP000239920"/>
    </source>
</evidence>
<evidence type="ECO:0000313" key="1">
    <source>
        <dbReference type="EMBL" id="PMB82445.1"/>
    </source>
</evidence>
<dbReference type="InterPro" id="IPR013321">
    <property type="entry name" value="Arc_rbn_hlx_hlx"/>
</dbReference>
<comment type="caution">
    <text evidence="1">The sequence shown here is derived from an EMBL/GenBank/DDBJ whole genome shotgun (WGS) entry which is preliminary data.</text>
</comment>
<organism evidence="1 2">
    <name type="scientific">Limosilactobacillus pontis</name>
    <dbReference type="NCBI Taxonomy" id="35787"/>
    <lineage>
        <taxon>Bacteria</taxon>
        <taxon>Bacillati</taxon>
        <taxon>Bacillota</taxon>
        <taxon>Bacilli</taxon>
        <taxon>Lactobacillales</taxon>
        <taxon>Lactobacillaceae</taxon>
        <taxon>Limosilactobacillus</taxon>
    </lineage>
</organism>
<dbReference type="Pfam" id="PF04221">
    <property type="entry name" value="RelB"/>
    <property type="match status" value="1"/>
</dbReference>
<dbReference type="Gene3D" id="1.10.1220.10">
    <property type="entry name" value="Met repressor-like"/>
    <property type="match status" value="1"/>
</dbReference>
<accession>A0A2J6NM87</accession>
<dbReference type="GO" id="GO:0006355">
    <property type="term" value="P:regulation of DNA-templated transcription"/>
    <property type="evidence" value="ECO:0007669"/>
    <property type="project" value="InterPro"/>
</dbReference>
<dbReference type="AlphaFoldDB" id="A0A2J6NM87"/>
<reference evidence="1 2" key="1">
    <citation type="submission" date="2017-09" db="EMBL/GenBank/DDBJ databases">
        <title>Bacterial strain isolated from the female urinary microbiota.</title>
        <authorList>
            <person name="Thomas-White K."/>
            <person name="Kumar N."/>
            <person name="Forster S."/>
            <person name="Putonti C."/>
            <person name="Lawley T."/>
            <person name="Wolfe A.J."/>
        </authorList>
    </citation>
    <scope>NUCLEOTIDE SEQUENCE [LARGE SCALE GENOMIC DNA]</scope>
    <source>
        <strain evidence="1 2">UMB0683</strain>
    </source>
</reference>
<dbReference type="EMBL" id="PNFV01000005">
    <property type="protein sequence ID" value="PMB82445.1"/>
    <property type="molecule type" value="Genomic_DNA"/>
</dbReference>
<dbReference type="NCBIfam" id="TIGR02384">
    <property type="entry name" value="RelB_DinJ"/>
    <property type="match status" value="1"/>
</dbReference>
<dbReference type="RefSeq" id="WP_104688694.1">
    <property type="nucleotide sequence ID" value="NZ_JBKTHY010000002.1"/>
</dbReference>
<name>A0A2J6NM87_9LACO</name>
<proteinExistence type="predicted"/>
<gene>
    <name evidence="1" type="ORF">CK797_05170</name>
</gene>